<feature type="domain" description="Aminoacyl-tRNA synthetase class Ia" evidence="13">
    <location>
        <begin position="12"/>
        <end position="147"/>
    </location>
</feature>
<evidence type="ECO:0000256" key="9">
    <source>
        <dbReference type="ARBA" id="ARBA00023146"/>
    </source>
</evidence>
<dbReference type="InterPro" id="IPR013155">
    <property type="entry name" value="M/V/L/I-tRNA-synth_anticd-bd"/>
</dbReference>
<proteinExistence type="inferred from homology"/>
<dbReference type="InterPro" id="IPR009080">
    <property type="entry name" value="tRNAsynth_Ia_anticodon-bd"/>
</dbReference>
<name>A0A9P1G567_9DINO</name>
<dbReference type="Gene3D" id="3.90.550.10">
    <property type="entry name" value="Spore Coat Polysaccharide Biosynthesis Protein SpsA, Chain A"/>
    <property type="match status" value="1"/>
</dbReference>
<evidence type="ECO:0000259" key="16">
    <source>
        <dbReference type="Pfam" id="PF13603"/>
    </source>
</evidence>
<evidence type="ECO:0000259" key="14">
    <source>
        <dbReference type="Pfam" id="PF00483"/>
    </source>
</evidence>
<keyword evidence="9 12" id="KW-0030">Aminoacyl-tRNA synthetase</keyword>
<dbReference type="Pfam" id="PF00133">
    <property type="entry name" value="tRNA-synt_1"/>
    <property type="match status" value="2"/>
</dbReference>
<dbReference type="GO" id="GO:0005829">
    <property type="term" value="C:cytosol"/>
    <property type="evidence" value="ECO:0007669"/>
    <property type="project" value="TreeGrafter"/>
</dbReference>
<dbReference type="SUPFAM" id="SSF50677">
    <property type="entry name" value="ValRS/IleRS/LeuRS editing domain"/>
    <property type="match status" value="1"/>
</dbReference>
<comment type="caution">
    <text evidence="17">The sequence shown here is derived from an EMBL/GenBank/DDBJ whole genome shotgun (WGS) entry which is preliminary data.</text>
</comment>
<evidence type="ECO:0000256" key="7">
    <source>
        <dbReference type="ARBA" id="ARBA00022840"/>
    </source>
</evidence>
<evidence type="ECO:0000313" key="18">
    <source>
        <dbReference type="EMBL" id="CAL1151122.1"/>
    </source>
</evidence>
<dbReference type="OrthoDB" id="15954at2759"/>
<dbReference type="InterPro" id="IPR005835">
    <property type="entry name" value="NTP_transferase_dom"/>
</dbReference>
<feature type="domain" description="Nucleotidyl transferase" evidence="14">
    <location>
        <begin position="931"/>
        <end position="1201"/>
    </location>
</feature>
<keyword evidence="5 12" id="KW-0436">Ligase</keyword>
<evidence type="ECO:0000256" key="1">
    <source>
        <dbReference type="ARBA" id="ARBA00005594"/>
    </source>
</evidence>
<reference evidence="17" key="1">
    <citation type="submission" date="2022-10" db="EMBL/GenBank/DDBJ databases">
        <authorList>
            <person name="Chen Y."/>
            <person name="Dougan E. K."/>
            <person name="Chan C."/>
            <person name="Rhodes N."/>
            <person name="Thang M."/>
        </authorList>
    </citation>
    <scope>NUCLEOTIDE SEQUENCE</scope>
</reference>
<dbReference type="GO" id="GO:0004823">
    <property type="term" value="F:leucine-tRNA ligase activity"/>
    <property type="evidence" value="ECO:0007669"/>
    <property type="project" value="UniProtKB-EC"/>
</dbReference>
<evidence type="ECO:0000259" key="13">
    <source>
        <dbReference type="Pfam" id="PF00133"/>
    </source>
</evidence>
<reference evidence="18" key="2">
    <citation type="submission" date="2024-04" db="EMBL/GenBank/DDBJ databases">
        <authorList>
            <person name="Chen Y."/>
            <person name="Shah S."/>
            <person name="Dougan E. K."/>
            <person name="Thang M."/>
            <person name="Chan C."/>
        </authorList>
    </citation>
    <scope>NUCLEOTIDE SEQUENCE [LARGE SCALE GENOMIC DNA]</scope>
</reference>
<evidence type="ECO:0000313" key="19">
    <source>
        <dbReference type="Proteomes" id="UP001152797"/>
    </source>
</evidence>
<dbReference type="GO" id="GO:0002161">
    <property type="term" value="F:aminoacyl-tRNA deacylase activity"/>
    <property type="evidence" value="ECO:0007669"/>
    <property type="project" value="InterPro"/>
</dbReference>
<comment type="similarity">
    <text evidence="1 12">Belongs to the class-I aminoacyl-tRNA synthetase family.</text>
</comment>
<dbReference type="GO" id="GO:0005524">
    <property type="term" value="F:ATP binding"/>
    <property type="evidence" value="ECO:0007669"/>
    <property type="project" value="UniProtKB-KW"/>
</dbReference>
<evidence type="ECO:0000256" key="4">
    <source>
        <dbReference type="ARBA" id="ARBA00022490"/>
    </source>
</evidence>
<organism evidence="17">
    <name type="scientific">Cladocopium goreaui</name>
    <dbReference type="NCBI Taxonomy" id="2562237"/>
    <lineage>
        <taxon>Eukaryota</taxon>
        <taxon>Sar</taxon>
        <taxon>Alveolata</taxon>
        <taxon>Dinophyceae</taxon>
        <taxon>Suessiales</taxon>
        <taxon>Symbiodiniaceae</taxon>
        <taxon>Cladocopium</taxon>
    </lineage>
</organism>
<dbReference type="FunFam" id="1.10.730.10:FF:000011">
    <property type="entry name" value="Leucine--tRNA ligase chloroplastic/mitochondrial"/>
    <property type="match status" value="1"/>
</dbReference>
<keyword evidence="4" id="KW-0963">Cytoplasm</keyword>
<dbReference type="SUPFAM" id="SSF52374">
    <property type="entry name" value="Nucleotidylyl transferase"/>
    <property type="match status" value="1"/>
</dbReference>
<evidence type="ECO:0000256" key="12">
    <source>
        <dbReference type="RuleBase" id="RU363035"/>
    </source>
</evidence>
<comment type="catalytic activity">
    <reaction evidence="11">
        <text>tRNA(Leu) + L-leucine + ATP = L-leucyl-tRNA(Leu) + AMP + diphosphate</text>
        <dbReference type="Rhea" id="RHEA:11688"/>
        <dbReference type="Rhea" id="RHEA-COMP:9613"/>
        <dbReference type="Rhea" id="RHEA-COMP:9622"/>
        <dbReference type="ChEBI" id="CHEBI:30616"/>
        <dbReference type="ChEBI" id="CHEBI:33019"/>
        <dbReference type="ChEBI" id="CHEBI:57427"/>
        <dbReference type="ChEBI" id="CHEBI:78442"/>
        <dbReference type="ChEBI" id="CHEBI:78494"/>
        <dbReference type="ChEBI" id="CHEBI:456215"/>
        <dbReference type="EC" id="6.1.1.4"/>
    </reaction>
</comment>
<dbReference type="SUPFAM" id="SSF47323">
    <property type="entry name" value="Anticodon-binding domain of a subclass of class I aminoacyl-tRNA synthetases"/>
    <property type="match status" value="1"/>
</dbReference>
<dbReference type="InterPro" id="IPR025709">
    <property type="entry name" value="Leu_tRNA-synth_edit"/>
</dbReference>
<dbReference type="PROSITE" id="PS00809">
    <property type="entry name" value="ADP_GLC_PYROPHOSPH_2"/>
    <property type="match status" value="1"/>
</dbReference>
<dbReference type="Gene3D" id="1.10.730.10">
    <property type="entry name" value="Isoleucyl-tRNA Synthetase, Domain 1"/>
    <property type="match status" value="1"/>
</dbReference>
<feature type="domain" description="Methionyl/Valyl/Leucyl/Isoleucyl-tRNA synthetase anticodon-binding" evidence="15">
    <location>
        <begin position="752"/>
        <end position="872"/>
    </location>
</feature>
<evidence type="ECO:0000256" key="11">
    <source>
        <dbReference type="ARBA" id="ARBA00047469"/>
    </source>
</evidence>
<evidence type="ECO:0000256" key="6">
    <source>
        <dbReference type="ARBA" id="ARBA00022741"/>
    </source>
</evidence>
<dbReference type="Gene3D" id="3.90.740.10">
    <property type="entry name" value="Valyl/Leucyl/Isoleucyl-tRNA synthetase, editing domain"/>
    <property type="match status" value="1"/>
</dbReference>
<evidence type="ECO:0000313" key="17">
    <source>
        <dbReference type="EMBL" id="CAI3997747.1"/>
    </source>
</evidence>
<evidence type="ECO:0000256" key="2">
    <source>
        <dbReference type="ARBA" id="ARBA00010443"/>
    </source>
</evidence>
<dbReference type="InterPro" id="IPR011831">
    <property type="entry name" value="ADP-Glc_PPase"/>
</dbReference>
<gene>
    <name evidence="17" type="ORF">C1SCF055_LOCUS24093</name>
</gene>
<evidence type="ECO:0000256" key="10">
    <source>
        <dbReference type="ARBA" id="ARBA00030520"/>
    </source>
</evidence>
<dbReference type="FunFam" id="3.40.50.620:FF:000060">
    <property type="entry name" value="Leucine--tRNA ligase"/>
    <property type="match status" value="1"/>
</dbReference>
<dbReference type="CDD" id="cd04651">
    <property type="entry name" value="LbH_G1P_AT_C"/>
    <property type="match status" value="1"/>
</dbReference>
<keyword evidence="8 12" id="KW-0648">Protein biosynthesis</keyword>
<dbReference type="InterPro" id="IPR011004">
    <property type="entry name" value="Trimer_LpxA-like_sf"/>
</dbReference>
<evidence type="ECO:0000256" key="3">
    <source>
        <dbReference type="ARBA" id="ARBA00013164"/>
    </source>
</evidence>
<accession>A0A9P1G567</accession>
<dbReference type="FunFam" id="3.40.50.620:FF:000056">
    <property type="entry name" value="Leucine--tRNA ligase"/>
    <property type="match status" value="1"/>
</dbReference>
<dbReference type="SUPFAM" id="SSF51161">
    <property type="entry name" value="Trimeric LpxA-like enzymes"/>
    <property type="match status" value="1"/>
</dbReference>
<dbReference type="SUPFAM" id="SSF53448">
    <property type="entry name" value="Nucleotide-diphospho-sugar transferases"/>
    <property type="match status" value="1"/>
</dbReference>
<dbReference type="CDD" id="cd07958">
    <property type="entry name" value="Anticodon_Ia_Leu_BEm"/>
    <property type="match status" value="1"/>
</dbReference>
<dbReference type="EMBL" id="CAMXCT030002380">
    <property type="protein sequence ID" value="CAL4785059.1"/>
    <property type="molecule type" value="Genomic_DNA"/>
</dbReference>
<feature type="domain" description="Leucyl-tRNA synthetase editing" evidence="16">
    <location>
        <begin position="258"/>
        <end position="482"/>
    </location>
</feature>
<dbReference type="InterPro" id="IPR005836">
    <property type="entry name" value="ADP_Glu_pyroP_CS"/>
</dbReference>
<dbReference type="Pfam" id="PF08264">
    <property type="entry name" value="Anticodon_1"/>
    <property type="match status" value="1"/>
</dbReference>
<comment type="similarity">
    <text evidence="2">Belongs to the bacterial/plant glucose-1-phosphate adenylyltransferase family.</text>
</comment>
<dbReference type="InterPro" id="IPR002300">
    <property type="entry name" value="aa-tRNA-synth_Ia"/>
</dbReference>
<protein>
    <recommendedName>
        <fullName evidence="3">leucine--tRNA ligase</fullName>
        <ecNumber evidence="3">6.1.1.4</ecNumber>
    </recommendedName>
    <alternativeName>
        <fullName evidence="10">Leucyl-tRNA synthetase</fullName>
    </alternativeName>
</protein>
<dbReference type="FunFam" id="3.90.740.10:FF:000049">
    <property type="entry name" value="Os01g0120300 protein"/>
    <property type="match status" value="1"/>
</dbReference>
<dbReference type="NCBIfam" id="TIGR02091">
    <property type="entry name" value="glgC"/>
    <property type="match status" value="1"/>
</dbReference>
<dbReference type="InterPro" id="IPR029044">
    <property type="entry name" value="Nucleotide-diphossugar_trans"/>
</dbReference>
<dbReference type="EC" id="6.1.1.4" evidence="3"/>
<dbReference type="PANTHER" id="PTHR43740">
    <property type="entry name" value="LEUCYL-TRNA SYNTHETASE"/>
    <property type="match status" value="1"/>
</dbReference>
<dbReference type="GO" id="GO:0006429">
    <property type="term" value="P:leucyl-tRNA aminoacylation"/>
    <property type="evidence" value="ECO:0007669"/>
    <property type="project" value="InterPro"/>
</dbReference>
<dbReference type="GO" id="GO:0005739">
    <property type="term" value="C:mitochondrion"/>
    <property type="evidence" value="ECO:0007669"/>
    <property type="project" value="UniProtKB-ARBA"/>
</dbReference>
<dbReference type="EMBL" id="CAMXCT020002380">
    <property type="protein sequence ID" value="CAL1151122.1"/>
    <property type="molecule type" value="Genomic_DNA"/>
</dbReference>
<keyword evidence="7 12" id="KW-0067">ATP-binding</keyword>
<dbReference type="Pfam" id="PF13603">
    <property type="entry name" value="tRNA-synt_1_2"/>
    <property type="match status" value="1"/>
</dbReference>
<dbReference type="CDD" id="cd02508">
    <property type="entry name" value="ADP_Glucose_PP"/>
    <property type="match status" value="1"/>
</dbReference>
<dbReference type="NCBIfam" id="TIGR00396">
    <property type="entry name" value="leuS_bact"/>
    <property type="match status" value="1"/>
</dbReference>
<dbReference type="GO" id="GO:0005978">
    <property type="term" value="P:glycogen biosynthetic process"/>
    <property type="evidence" value="ECO:0007669"/>
    <property type="project" value="InterPro"/>
</dbReference>
<dbReference type="PROSITE" id="PS00178">
    <property type="entry name" value="AA_TRNA_LIGASE_I"/>
    <property type="match status" value="1"/>
</dbReference>
<dbReference type="EMBL" id="CAMXCT010002380">
    <property type="protein sequence ID" value="CAI3997747.1"/>
    <property type="molecule type" value="Genomic_DNA"/>
</dbReference>
<evidence type="ECO:0000256" key="5">
    <source>
        <dbReference type="ARBA" id="ARBA00022598"/>
    </source>
</evidence>
<keyword evidence="6 12" id="KW-0547">Nucleotide-binding</keyword>
<dbReference type="GO" id="GO:0008878">
    <property type="term" value="F:glucose-1-phosphate adenylyltransferase activity"/>
    <property type="evidence" value="ECO:0007669"/>
    <property type="project" value="InterPro"/>
</dbReference>
<dbReference type="InterPro" id="IPR001412">
    <property type="entry name" value="aa-tRNA-synth_I_CS"/>
</dbReference>
<sequence>MPRYNPAVIEPKWQARWDAEKTFAAPRVPADPGKKLYALDMFPYPSGDGLHVGHPEGYTATDIVCRAKRMQGVSVLHPMGFDAFGLPAEEHAIKTGEHPRVQTEKNIETFRRQLKMLGFSYDWNREIATTDVDYFRWTQWIFLQLYDTWFDRETQKGRPIAELPIPAEVEAEGADAVRRYQDERRLAFQSHAPVNWCPALGTVLANEEVIDGKSERGGHPVERRPLRQWMLRITDYADRLERGLDALDWPEGVKALQRNWIGRSTGAEVDFRIEGGGGKAEGGVFSEKPADGVLRVYTTRPDTLFGATYMVIAPEHPYVDRLTTPEQKEAVAEYVKAASFKSDLDRTELSKEKTGVFTGSYAINPVNGEEIPVWIADYVLISYGTGAIMAVPAHDERDFEFAVQFSIPIKQVVEPESLVLDFKGGKAGTVYEGLSNTETHSLYKTRLADGKECFVGTGTAINSGEFDGTPTAEFKKKITEWLAAKGVGKEAVNYKLRDWLFSRQRFWGEPFPIAHELDDAGEPTGFVRAVPESDLPVDLPHLEDFKPHGRPEPPLDKAPEEWLFPTLLDENGDGVKCKRETNTMPQWAGSCWYYLRFLDPKNDATAIDPEIERAWMPVDLYIGGAEHAVLHLLYSRFWHMVLYDRGVVSTPEPFGKLVNQGMILGENGEKMSKSRGNVVNPDEVVREYGADALRLYEMFMGPLPDSKPWNMEGVAGVRNFLGRAWRLVVDDAADEMALHELVTDAPPTAEQLRVLHATIKSVTEDIDKLSFNTAIARMMEFVNFFNKEATRPRACLEPFVLLLSPFAPHLGEELWQALGRGPSGRSGGTLAYEPWPEWDESHLKQDTIDIVVQIRGKVRGKISVPADADKDATLAAAKADEKIAELIAGKELAKEIVVPGRQEPTDLHLLVYFLLRDFRVLRGNAMKNVVAVVLGGGRGTRLMPLTGYRSKPAVPLAGKYRLIDIPLSNCINSGVNHAFVLTQFLSVSLHQHIRGTYRFDAFSGGFVEILAAQQTMEDDAQMDWYQGTADAVRKNLLYLLQPGFDYVLILSGDQLYRMDFQRMLDDHQRSSADVTIAAKPVARHEASGLGVMRADESGRIVGFVEKPTTDEQLNSVAVDPAWIDARGVTSGGRDCLASMGIYLFNRQTLVDLLADESQSDFGKEIFPAAIDSRRVQLHLFDGYWEDIGTIRSFYEANLQMAQADPPFALSSASSPIYTRPRFLPPTRVDGAEISRSLIADGCVIEPGAKIDNSVIGLRCRIGSDVTIRNSVVMGGDFYETSGVVAENDAAGLPRIGIGPGAVVDGAILDKNCRIGSGARIVNDDERQDFDGPDGCVVRDGVIVVPKNAALSAGWRLA</sequence>
<dbReference type="InterPro" id="IPR009008">
    <property type="entry name" value="Val/Leu/Ile-tRNA-synth_edit"/>
</dbReference>
<dbReference type="PRINTS" id="PR00985">
    <property type="entry name" value="TRNASYNTHLEU"/>
</dbReference>
<feature type="domain" description="Aminoacyl-tRNA synthetase class Ia" evidence="13">
    <location>
        <begin position="496"/>
        <end position="696"/>
    </location>
</feature>
<keyword evidence="19" id="KW-1185">Reference proteome</keyword>
<evidence type="ECO:0000256" key="8">
    <source>
        <dbReference type="ARBA" id="ARBA00022917"/>
    </source>
</evidence>
<dbReference type="Proteomes" id="UP001152797">
    <property type="component" value="Unassembled WGS sequence"/>
</dbReference>
<dbReference type="Gene3D" id="2.160.10.10">
    <property type="entry name" value="Hexapeptide repeat proteins"/>
    <property type="match status" value="1"/>
</dbReference>
<dbReference type="InterPro" id="IPR014729">
    <property type="entry name" value="Rossmann-like_a/b/a_fold"/>
</dbReference>
<dbReference type="NCBIfam" id="NF002772">
    <property type="entry name" value="PRK02862.1"/>
    <property type="match status" value="1"/>
</dbReference>
<dbReference type="HAMAP" id="MF_00049_B">
    <property type="entry name" value="Leu_tRNA_synth_B"/>
    <property type="match status" value="1"/>
</dbReference>
<dbReference type="PANTHER" id="PTHR43740:SF2">
    <property type="entry name" value="LEUCINE--TRNA LIGASE, MITOCHONDRIAL"/>
    <property type="match status" value="1"/>
</dbReference>
<dbReference type="Gene3D" id="3.40.50.620">
    <property type="entry name" value="HUPs"/>
    <property type="match status" value="2"/>
</dbReference>
<dbReference type="InterPro" id="IPR002302">
    <property type="entry name" value="Leu-tRNA-ligase"/>
</dbReference>
<dbReference type="PROSITE" id="PS00808">
    <property type="entry name" value="ADP_GLC_PYROPHOSPH_1"/>
    <property type="match status" value="1"/>
</dbReference>
<evidence type="ECO:0000259" key="15">
    <source>
        <dbReference type="Pfam" id="PF08264"/>
    </source>
</evidence>
<dbReference type="FunFam" id="3.40.50.620:FF:000087">
    <property type="entry name" value="Leucine--tRNA ligase"/>
    <property type="match status" value="1"/>
</dbReference>
<dbReference type="Pfam" id="PF25247">
    <property type="entry name" value="LbH_GLGC"/>
    <property type="match status" value="1"/>
</dbReference>
<dbReference type="Pfam" id="PF00483">
    <property type="entry name" value="NTP_transferase"/>
    <property type="match status" value="1"/>
</dbReference>